<dbReference type="EMBL" id="RFFI01000057">
    <property type="protein sequence ID" value="RMI09192.1"/>
    <property type="molecule type" value="Genomic_DNA"/>
</dbReference>
<evidence type="ECO:0000313" key="1">
    <source>
        <dbReference type="EMBL" id="RMI09192.1"/>
    </source>
</evidence>
<dbReference type="AlphaFoldDB" id="A0A3M2J521"/>
<reference evidence="1 2" key="1">
    <citation type="submission" date="2018-10" db="EMBL/GenBank/DDBJ databases">
        <title>Isolation, diversity and antifungal activity of actinobacteria from wheat.</title>
        <authorList>
            <person name="Han C."/>
        </authorList>
    </citation>
    <scope>NUCLEOTIDE SEQUENCE [LARGE SCALE GENOMIC DNA]</scope>
    <source>
        <strain evidence="1 2">NEAU-YY56</strain>
    </source>
</reference>
<evidence type="ECO:0000313" key="2">
    <source>
        <dbReference type="Proteomes" id="UP000269289"/>
    </source>
</evidence>
<dbReference type="RefSeq" id="WP_122149538.1">
    <property type="nucleotide sequence ID" value="NZ_RFFI01000057.1"/>
</dbReference>
<dbReference type="Proteomes" id="UP000269289">
    <property type="component" value="Unassembled WGS sequence"/>
</dbReference>
<keyword evidence="2" id="KW-1185">Reference proteome</keyword>
<accession>A0A3M2J521</accession>
<proteinExistence type="predicted"/>
<name>A0A3M2J521_9CELL</name>
<protein>
    <submittedName>
        <fullName evidence="1">Uncharacterized protein</fullName>
    </submittedName>
</protein>
<organism evidence="1 2">
    <name type="scientific">Cellulomonas triticagri</name>
    <dbReference type="NCBI Taxonomy" id="2483352"/>
    <lineage>
        <taxon>Bacteria</taxon>
        <taxon>Bacillati</taxon>
        <taxon>Actinomycetota</taxon>
        <taxon>Actinomycetes</taxon>
        <taxon>Micrococcales</taxon>
        <taxon>Cellulomonadaceae</taxon>
        <taxon>Cellulomonas</taxon>
    </lineage>
</organism>
<sequence length="69" mass="7660">MTATSTQAPTTTPGTDWVDPREQIEVGVLLPNGRLVGRRFVDRAEAEAWARPEEGEQVVEYNLVCECNV</sequence>
<comment type="caution">
    <text evidence="1">The sequence shown here is derived from an EMBL/GenBank/DDBJ whole genome shotgun (WGS) entry which is preliminary data.</text>
</comment>
<gene>
    <name evidence="1" type="ORF">EBM89_11355</name>
</gene>